<feature type="active site" description="Charge relay system" evidence="11">
    <location>
        <position position="494"/>
    </location>
</feature>
<feature type="binding site" evidence="11">
    <location>
        <position position="560"/>
    </location>
    <ligand>
        <name>Ca(2+)</name>
        <dbReference type="ChEBI" id="CHEBI:29108"/>
    </ligand>
</feature>
<evidence type="ECO:0000256" key="1">
    <source>
        <dbReference type="ARBA" id="ARBA00001910"/>
    </source>
</evidence>
<dbReference type="PROSITE" id="PS51695">
    <property type="entry name" value="SEDOLISIN"/>
    <property type="match status" value="1"/>
</dbReference>
<dbReference type="InterPro" id="IPR000209">
    <property type="entry name" value="Peptidase_S8/S53_dom"/>
</dbReference>
<dbReference type="Pfam" id="PF09286">
    <property type="entry name" value="Pro-kuma_activ"/>
    <property type="match status" value="1"/>
</dbReference>
<sequence>MLPLRFAFASLLLTLCSATSHLARDLKVHASRSAAPAAFTEVGPASPEQTLTLRFALDQNDPNGLIDALYSVSDPESPTYQQWLSKDQVAQFVAPKADAVDAVNAWLKENDLTAISSSAAGDWISFEVPVGKANELFGTEFNVFAHKESGKEVVRTLSYSLPASLQQHVDLVHPTITFPDLKLESSPTKSKRFIHDVRVPEKRWNTDIDANSTVCTQGTIPACLQELYHIPSKPVKNNVTLGVTVFYGNEPHYPYLTTFLERYRTDIDASKTNYTFVGWDGGKDVPNPYSVIEGDLDIQYTVGVATGAYVISYTEGNNVTDGVSGFLDEALFLAALNDTELPQVLSTSYAHFENNWDFDITNKICQVYAQLSARGSSLIFATGDDGAGCDFINNTTDFIPNFPATCPYITAVGGTSGYYPQVGWTGSSGGFSNYFARPPYQEAAVSTYLHKISHHDPNAGRYNASGRAIPDVAVKADNYTVYDAGYWAQVYGTSAACPVFASIVTLLNDRLVSAGRHRLGFLNPWLYAKGAGAFADIAAGYSSVSCSDGDPTRILNATAGWDPVTGLGTPDFDRLLKAVGL</sequence>
<dbReference type="GO" id="GO:0005576">
    <property type="term" value="C:extracellular region"/>
    <property type="evidence" value="ECO:0007669"/>
    <property type="project" value="UniProtKB-SubCell"/>
</dbReference>
<keyword evidence="6 11" id="KW-0479">Metal-binding</keyword>
<proteinExistence type="predicted"/>
<evidence type="ECO:0000256" key="9">
    <source>
        <dbReference type="ARBA" id="ARBA00022837"/>
    </source>
</evidence>
<evidence type="ECO:0000256" key="11">
    <source>
        <dbReference type="PROSITE-ProRule" id="PRU01032"/>
    </source>
</evidence>
<name>A0A5C2SQ23_9APHY</name>
<dbReference type="GO" id="GO:0008240">
    <property type="term" value="F:tripeptidyl-peptidase activity"/>
    <property type="evidence" value="ECO:0007669"/>
    <property type="project" value="UniProtKB-EC"/>
</dbReference>
<evidence type="ECO:0000256" key="7">
    <source>
        <dbReference type="ARBA" id="ARBA00022801"/>
    </source>
</evidence>
<keyword evidence="8 11" id="KW-0720">Serine protease</keyword>
<dbReference type="Pfam" id="PF00082">
    <property type="entry name" value="Peptidase_S8"/>
    <property type="match status" value="1"/>
</dbReference>
<dbReference type="EMBL" id="ML122252">
    <property type="protein sequence ID" value="RPD65197.1"/>
    <property type="molecule type" value="Genomic_DNA"/>
</dbReference>
<feature type="active site" description="Charge relay system" evidence="11">
    <location>
        <position position="297"/>
    </location>
</feature>
<dbReference type="EC" id="3.4.14.10" evidence="4"/>
<keyword evidence="10" id="KW-0865">Zymogen</keyword>
<dbReference type="CDD" id="cd11377">
    <property type="entry name" value="Pro-peptidase_S53"/>
    <property type="match status" value="1"/>
</dbReference>
<dbReference type="PANTHER" id="PTHR14218:SF15">
    <property type="entry name" value="TRIPEPTIDYL-PEPTIDASE 1"/>
    <property type="match status" value="1"/>
</dbReference>
<keyword evidence="15" id="KW-1185">Reference proteome</keyword>
<dbReference type="AlphaFoldDB" id="A0A5C2SQ23"/>
<dbReference type="SUPFAM" id="SSF54897">
    <property type="entry name" value="Protease propeptides/inhibitors"/>
    <property type="match status" value="1"/>
</dbReference>
<organism evidence="14 15">
    <name type="scientific">Lentinus tigrinus ALCF2SS1-6</name>
    <dbReference type="NCBI Taxonomy" id="1328759"/>
    <lineage>
        <taxon>Eukaryota</taxon>
        <taxon>Fungi</taxon>
        <taxon>Dikarya</taxon>
        <taxon>Basidiomycota</taxon>
        <taxon>Agaricomycotina</taxon>
        <taxon>Agaricomycetes</taxon>
        <taxon>Polyporales</taxon>
        <taxon>Polyporaceae</taxon>
        <taxon>Lentinus</taxon>
    </lineage>
</organism>
<evidence type="ECO:0000256" key="8">
    <source>
        <dbReference type="ARBA" id="ARBA00022825"/>
    </source>
</evidence>
<dbReference type="PANTHER" id="PTHR14218">
    <property type="entry name" value="PROTEASE S8 TRIPEPTIDYL PEPTIDASE I CLN2"/>
    <property type="match status" value="1"/>
</dbReference>
<keyword evidence="7 11" id="KW-0378">Hydrolase</keyword>
<dbReference type="GO" id="GO:0004252">
    <property type="term" value="F:serine-type endopeptidase activity"/>
    <property type="evidence" value="ECO:0007669"/>
    <property type="project" value="UniProtKB-UniRule"/>
</dbReference>
<dbReference type="OrthoDB" id="2919105at2759"/>
<feature type="binding site" evidence="11">
    <location>
        <position position="536"/>
    </location>
    <ligand>
        <name>Ca(2+)</name>
        <dbReference type="ChEBI" id="CHEBI:29108"/>
    </ligand>
</feature>
<accession>A0A5C2SQ23</accession>
<feature type="binding site" evidence="11">
    <location>
        <position position="562"/>
    </location>
    <ligand>
        <name>Ca(2+)</name>
        <dbReference type="ChEBI" id="CHEBI:29108"/>
    </ligand>
</feature>
<feature type="domain" description="Peptidase S53" evidence="13">
    <location>
        <begin position="218"/>
        <end position="581"/>
    </location>
</feature>
<comment type="subcellular location">
    <subcellularLocation>
        <location evidence="3">Secreted</location>
        <location evidence="3">Extracellular space</location>
    </subcellularLocation>
</comment>
<dbReference type="GO" id="GO:0046872">
    <property type="term" value="F:metal ion binding"/>
    <property type="evidence" value="ECO:0007669"/>
    <property type="project" value="UniProtKB-UniRule"/>
</dbReference>
<dbReference type="InterPro" id="IPR015366">
    <property type="entry name" value="S53_propep"/>
</dbReference>
<reference evidence="14" key="1">
    <citation type="journal article" date="2018" name="Genome Biol. Evol.">
        <title>Genomics and development of Lentinus tigrinus, a white-rot wood-decaying mushroom with dimorphic fruiting bodies.</title>
        <authorList>
            <person name="Wu B."/>
            <person name="Xu Z."/>
            <person name="Knudson A."/>
            <person name="Carlson A."/>
            <person name="Chen N."/>
            <person name="Kovaka S."/>
            <person name="LaButti K."/>
            <person name="Lipzen A."/>
            <person name="Pennachio C."/>
            <person name="Riley R."/>
            <person name="Schakwitz W."/>
            <person name="Umezawa K."/>
            <person name="Ohm R.A."/>
            <person name="Grigoriev I.V."/>
            <person name="Nagy L.G."/>
            <person name="Gibbons J."/>
            <person name="Hibbett D."/>
        </authorList>
    </citation>
    <scope>NUCLEOTIDE SEQUENCE [LARGE SCALE GENOMIC DNA]</scope>
    <source>
        <strain evidence="14">ALCF2SS1-6</strain>
    </source>
</reference>
<dbReference type="InterPro" id="IPR050819">
    <property type="entry name" value="Tripeptidyl-peptidase_I"/>
</dbReference>
<dbReference type="SUPFAM" id="SSF52743">
    <property type="entry name" value="Subtilisin-like"/>
    <property type="match status" value="1"/>
</dbReference>
<comment type="catalytic activity">
    <reaction evidence="1">
        <text>Release of an N-terminal tripeptide from a polypeptide.</text>
        <dbReference type="EC" id="3.4.14.10"/>
    </reaction>
</comment>
<evidence type="ECO:0000313" key="14">
    <source>
        <dbReference type="EMBL" id="RPD65197.1"/>
    </source>
</evidence>
<dbReference type="Proteomes" id="UP000313359">
    <property type="component" value="Unassembled WGS sequence"/>
</dbReference>
<comment type="function">
    <text evidence="2">Secreted tripeptidyl-peptidase which degrades proteins at acidic pHs and is involved in virulence.</text>
</comment>
<dbReference type="InterPro" id="IPR036852">
    <property type="entry name" value="Peptidase_S8/S53_dom_sf"/>
</dbReference>
<dbReference type="GO" id="GO:0006508">
    <property type="term" value="P:proteolysis"/>
    <property type="evidence" value="ECO:0007669"/>
    <property type="project" value="UniProtKB-KW"/>
</dbReference>
<evidence type="ECO:0000313" key="15">
    <source>
        <dbReference type="Proteomes" id="UP000313359"/>
    </source>
</evidence>
<evidence type="ECO:0000256" key="5">
    <source>
        <dbReference type="ARBA" id="ARBA00022670"/>
    </source>
</evidence>
<evidence type="ECO:0000256" key="10">
    <source>
        <dbReference type="ARBA" id="ARBA00023145"/>
    </source>
</evidence>
<dbReference type="Gene3D" id="3.40.50.200">
    <property type="entry name" value="Peptidase S8/S53 domain"/>
    <property type="match status" value="1"/>
</dbReference>
<feature type="chain" id="PRO_5022702596" description="tripeptidyl-peptidase II" evidence="12">
    <location>
        <begin position="19"/>
        <end position="581"/>
    </location>
</feature>
<evidence type="ECO:0000256" key="3">
    <source>
        <dbReference type="ARBA" id="ARBA00004239"/>
    </source>
</evidence>
<comment type="cofactor">
    <cofactor evidence="11">
        <name>Ca(2+)</name>
        <dbReference type="ChEBI" id="CHEBI:29108"/>
    </cofactor>
    <text evidence="11">Binds 1 Ca(2+) ion per subunit.</text>
</comment>
<evidence type="ECO:0000256" key="4">
    <source>
        <dbReference type="ARBA" id="ARBA00012462"/>
    </source>
</evidence>
<dbReference type="CDD" id="cd04056">
    <property type="entry name" value="Peptidases_S53"/>
    <property type="match status" value="1"/>
</dbReference>
<feature type="active site" description="Charge relay system" evidence="11">
    <location>
        <position position="293"/>
    </location>
</feature>
<feature type="signal peptide" evidence="12">
    <location>
        <begin position="1"/>
        <end position="18"/>
    </location>
</feature>
<keyword evidence="5 11" id="KW-0645">Protease</keyword>
<evidence type="ECO:0000256" key="12">
    <source>
        <dbReference type="SAM" id="SignalP"/>
    </source>
</evidence>
<dbReference type="STRING" id="1328759.A0A5C2SQ23"/>
<keyword evidence="12" id="KW-0732">Signal</keyword>
<dbReference type="SMART" id="SM00944">
    <property type="entry name" value="Pro-kuma_activ"/>
    <property type="match status" value="1"/>
</dbReference>
<evidence type="ECO:0000256" key="2">
    <source>
        <dbReference type="ARBA" id="ARBA00002451"/>
    </source>
</evidence>
<protein>
    <recommendedName>
        <fullName evidence="4">tripeptidyl-peptidase II</fullName>
        <ecNumber evidence="4">3.4.14.10</ecNumber>
    </recommendedName>
</protein>
<gene>
    <name evidence="14" type="ORF">L227DRAFT_494176</name>
</gene>
<keyword evidence="9 11" id="KW-0106">Calcium</keyword>
<dbReference type="InterPro" id="IPR030400">
    <property type="entry name" value="Sedolisin_dom"/>
</dbReference>
<feature type="binding site" evidence="11">
    <location>
        <position position="537"/>
    </location>
    <ligand>
        <name>Ca(2+)</name>
        <dbReference type="ChEBI" id="CHEBI:29108"/>
    </ligand>
</feature>
<evidence type="ECO:0000256" key="6">
    <source>
        <dbReference type="ARBA" id="ARBA00022723"/>
    </source>
</evidence>
<evidence type="ECO:0000259" key="13">
    <source>
        <dbReference type="PROSITE" id="PS51695"/>
    </source>
</evidence>